<comment type="caution">
    <text evidence="3">The sequence shown here is derived from an EMBL/GenBank/DDBJ whole genome shotgun (WGS) entry which is preliminary data.</text>
</comment>
<dbReference type="RefSeq" id="WP_224440833.1">
    <property type="nucleotide sequence ID" value="NZ_JAVSNG010000004.1"/>
</dbReference>
<evidence type="ECO:0000313" key="4">
    <source>
        <dbReference type="Proteomes" id="UP001269297"/>
    </source>
</evidence>
<evidence type="ECO:0000259" key="2">
    <source>
        <dbReference type="PROSITE" id="PS50213"/>
    </source>
</evidence>
<protein>
    <submittedName>
        <fullName evidence="3">Fasciclin domain-containing protein</fullName>
    </submittedName>
</protein>
<reference evidence="4" key="1">
    <citation type="submission" date="2023-07" db="EMBL/GenBank/DDBJ databases">
        <title>Reintroducing virulent viruses to syntetic microbiomes.</title>
        <authorList>
            <person name="Wilde J."/>
            <person name="Boyes R."/>
            <person name="Robinson A.V."/>
            <person name="Daisley B.A."/>
            <person name="Allen-Vercoe E."/>
        </authorList>
    </citation>
    <scope>NUCLEOTIDE SEQUENCE [LARGE SCALE GENOMIC DNA]</scope>
    <source>
        <strain evidence="4">225S_1D6FAA</strain>
    </source>
</reference>
<feature type="chain" id="PRO_5047101253" evidence="1">
    <location>
        <begin position="24"/>
        <end position="769"/>
    </location>
</feature>
<keyword evidence="1" id="KW-0732">Signal</keyword>
<name>A0ABU3IRN6_9BACE</name>
<feature type="domain" description="FAS1" evidence="2">
    <location>
        <begin position="41"/>
        <end position="238"/>
    </location>
</feature>
<dbReference type="PANTHER" id="PTHR10900">
    <property type="entry name" value="PERIOSTIN-RELATED"/>
    <property type="match status" value="1"/>
</dbReference>
<feature type="signal peptide" evidence="1">
    <location>
        <begin position="1"/>
        <end position="23"/>
    </location>
</feature>
<organism evidence="3 4">
    <name type="scientific">Bacteroides koreensis</name>
    <dbReference type="NCBI Taxonomy" id="1912896"/>
    <lineage>
        <taxon>Bacteria</taxon>
        <taxon>Pseudomonadati</taxon>
        <taxon>Bacteroidota</taxon>
        <taxon>Bacteroidia</taxon>
        <taxon>Bacteroidales</taxon>
        <taxon>Bacteroidaceae</taxon>
        <taxon>Bacteroides</taxon>
    </lineage>
</organism>
<accession>A0ABU3IRN6</accession>
<dbReference type="Gene3D" id="2.30.180.10">
    <property type="entry name" value="FAS1 domain"/>
    <property type="match status" value="1"/>
</dbReference>
<gene>
    <name evidence="3" type="ORF">RO706_11830</name>
</gene>
<dbReference type="InterPro" id="IPR036378">
    <property type="entry name" value="FAS1_dom_sf"/>
</dbReference>
<dbReference type="PROSITE" id="PS51257">
    <property type="entry name" value="PROKAR_LIPOPROTEIN"/>
    <property type="match status" value="1"/>
</dbReference>
<dbReference type="Proteomes" id="UP001269297">
    <property type="component" value="Unassembled WGS sequence"/>
</dbReference>
<dbReference type="GeneID" id="29452567"/>
<dbReference type="InterPro" id="IPR000782">
    <property type="entry name" value="FAS1_domain"/>
</dbReference>
<dbReference type="PANTHER" id="PTHR10900:SF77">
    <property type="entry name" value="FI19380P1"/>
    <property type="match status" value="1"/>
</dbReference>
<dbReference type="PROSITE" id="PS50213">
    <property type="entry name" value="FAS1"/>
    <property type="match status" value="1"/>
</dbReference>
<evidence type="ECO:0000313" key="3">
    <source>
        <dbReference type="EMBL" id="MDT4404905.1"/>
    </source>
</evidence>
<proteinExistence type="predicted"/>
<dbReference type="EMBL" id="JAVSNG010000004">
    <property type="protein sequence ID" value="MDT4404905.1"/>
    <property type="molecule type" value="Genomic_DNA"/>
</dbReference>
<dbReference type="Pfam" id="PF02469">
    <property type="entry name" value="Fasciclin"/>
    <property type="match status" value="1"/>
</dbReference>
<evidence type="ECO:0000256" key="1">
    <source>
        <dbReference type="SAM" id="SignalP"/>
    </source>
</evidence>
<sequence length="769" mass="86493">MRNVMNSMRYLLLLLFLSSFLFSCENKMDEHYEKPGWLKGSAWDVLANEYEGKYSIFLEAAELAGFRPVLEGKALATVMAPDNDAFMAYLEKEGYVSVRDMPMDELKKLIGFHLVYYSYNKSDLENFRPQSDVVDEEDTDVLPGMYYKFRTRSSSPTSLGVDPTTNDLVTVYHLERFVPVFSHYMFSSKGIDAKKNYEYFYPNSIWTGDAGFNVSNATVKDYQIIANNGYIYAIDQVLEPLETIYTVMKDKQQYSKFLDLYNSYSTFTYDEQLTNDFAKGLGVDKLYLFKHEASGLPNIALEWPVSNFRLIPTLASVSYSVFAPTNEALEAFFTRFWKEHGYNFLENVDPLVVKILLLQYVYGGSIVFPDEIKNITNDYGTSYNFDPYTVKDKSICVNGSFYGLDEIDTPPIFNSVIGPAFSHRDYRCFLYALDGAEGLLKTYSSLATKYTLLIPDDATFKASEMEVLKTTSGTYALMEPADTESGMGPVGSSKLQRLVNVHTVSGEETLPFNGTKVYTSQNASAYWFVKDGKITTNAIFNMALGMTGNDFSSLFSPFEEVTNNGEAWSNGKSYVYKSNTYGVFDIDGADAGDANYKGIKAVLATCNESKYPYFVFAQLLKKANMVTGQDLPDFQSRIISFIPTNEALVEAMKAGKIPGVEGGTIDLSQAEPTLEGTFEPEVLKAYLKNYFLITTYAPEVTSCPYVGSPTWKTGTYRNSNYKNIIYTDNGESLSVQLDGSDHVCSVVPTYYYFPFAYNDGGFHLIDSVF</sequence>
<keyword evidence="4" id="KW-1185">Reference proteome</keyword>
<dbReference type="SUPFAM" id="SSF82153">
    <property type="entry name" value="FAS1 domain"/>
    <property type="match status" value="3"/>
</dbReference>
<dbReference type="InterPro" id="IPR050904">
    <property type="entry name" value="Adhesion/Biosynth-related"/>
</dbReference>